<keyword evidence="3" id="KW-1185">Reference proteome</keyword>
<evidence type="ECO:0000313" key="2">
    <source>
        <dbReference type="EMBL" id="CAK9204654.1"/>
    </source>
</evidence>
<evidence type="ECO:0000256" key="1">
    <source>
        <dbReference type="SAM" id="MobiDB-lite"/>
    </source>
</evidence>
<name>A0ABP0TTJ7_9BRYO</name>
<gene>
    <name evidence="2" type="ORF">CSSPTR1EN2_LOCUS7494</name>
</gene>
<feature type="region of interest" description="Disordered" evidence="1">
    <location>
        <begin position="14"/>
        <end position="33"/>
    </location>
</feature>
<organism evidence="2 3">
    <name type="scientific">Sphagnum troendelagicum</name>
    <dbReference type="NCBI Taxonomy" id="128251"/>
    <lineage>
        <taxon>Eukaryota</taxon>
        <taxon>Viridiplantae</taxon>
        <taxon>Streptophyta</taxon>
        <taxon>Embryophyta</taxon>
        <taxon>Bryophyta</taxon>
        <taxon>Sphagnophytina</taxon>
        <taxon>Sphagnopsida</taxon>
        <taxon>Sphagnales</taxon>
        <taxon>Sphagnaceae</taxon>
        <taxon>Sphagnum</taxon>
    </lineage>
</organism>
<evidence type="ECO:0000313" key="3">
    <source>
        <dbReference type="Proteomes" id="UP001497512"/>
    </source>
</evidence>
<dbReference type="Proteomes" id="UP001497512">
    <property type="component" value="Chromosome 14"/>
</dbReference>
<dbReference type="EMBL" id="OZ019906">
    <property type="protein sequence ID" value="CAK9204654.1"/>
    <property type="molecule type" value="Genomic_DNA"/>
</dbReference>
<feature type="compositionally biased region" description="Low complexity" evidence="1">
    <location>
        <begin position="24"/>
        <end position="33"/>
    </location>
</feature>
<feature type="region of interest" description="Disordered" evidence="1">
    <location>
        <begin position="50"/>
        <end position="77"/>
    </location>
</feature>
<accession>A0ABP0TTJ7</accession>
<protein>
    <submittedName>
        <fullName evidence="2">Uncharacterized protein</fullName>
    </submittedName>
</protein>
<sequence>MVELCRRREMRRAAAARKESIHPSSSTAGAAAAGTHVSCVAASSCSLDPWLTPAGRERGREGRAGEAGEIDALLLHP</sequence>
<feature type="compositionally biased region" description="Basic and acidic residues" evidence="1">
    <location>
        <begin position="55"/>
        <end position="66"/>
    </location>
</feature>
<reference evidence="2" key="1">
    <citation type="submission" date="2024-02" db="EMBL/GenBank/DDBJ databases">
        <authorList>
            <consortium name="ELIXIR-Norway"/>
            <consortium name="Elixir Norway"/>
        </authorList>
    </citation>
    <scope>NUCLEOTIDE SEQUENCE</scope>
</reference>
<proteinExistence type="predicted"/>